<dbReference type="InParanoid" id="A0A7N2KKA1"/>
<name>A0A7N2KKA1_QUELO</name>
<dbReference type="AlphaFoldDB" id="A0A7N2KKA1"/>
<proteinExistence type="predicted"/>
<accession>A0A7N2KKA1</accession>
<dbReference type="EMBL" id="LRBV02000001">
    <property type="status" value="NOT_ANNOTATED_CDS"/>
    <property type="molecule type" value="Genomic_DNA"/>
</dbReference>
<evidence type="ECO:0000313" key="2">
    <source>
        <dbReference type="Proteomes" id="UP000594261"/>
    </source>
</evidence>
<organism evidence="1 2">
    <name type="scientific">Quercus lobata</name>
    <name type="common">Valley oak</name>
    <dbReference type="NCBI Taxonomy" id="97700"/>
    <lineage>
        <taxon>Eukaryota</taxon>
        <taxon>Viridiplantae</taxon>
        <taxon>Streptophyta</taxon>
        <taxon>Embryophyta</taxon>
        <taxon>Tracheophyta</taxon>
        <taxon>Spermatophyta</taxon>
        <taxon>Magnoliopsida</taxon>
        <taxon>eudicotyledons</taxon>
        <taxon>Gunneridae</taxon>
        <taxon>Pentapetalae</taxon>
        <taxon>rosids</taxon>
        <taxon>fabids</taxon>
        <taxon>Fagales</taxon>
        <taxon>Fagaceae</taxon>
        <taxon>Quercus</taxon>
    </lineage>
</organism>
<dbReference type="EnsemblPlants" id="QL01p001412:mrna">
    <property type="protein sequence ID" value="QL01p001412:mrna"/>
    <property type="gene ID" value="QL01p001412"/>
</dbReference>
<dbReference type="Proteomes" id="UP000594261">
    <property type="component" value="Chromosome 1"/>
</dbReference>
<reference evidence="1 2" key="1">
    <citation type="journal article" date="2016" name="G3 (Bethesda)">
        <title>First Draft Assembly and Annotation of the Genome of a California Endemic Oak Quercus lobata Nee (Fagaceae).</title>
        <authorList>
            <person name="Sork V.L."/>
            <person name="Fitz-Gibbon S.T."/>
            <person name="Puiu D."/>
            <person name="Crepeau M."/>
            <person name="Gugger P.F."/>
            <person name="Sherman R."/>
            <person name="Stevens K."/>
            <person name="Langley C.H."/>
            <person name="Pellegrini M."/>
            <person name="Salzberg S.L."/>
        </authorList>
    </citation>
    <scope>NUCLEOTIDE SEQUENCE [LARGE SCALE GENOMIC DNA]</scope>
    <source>
        <strain evidence="1 2">cv. SW786</strain>
    </source>
</reference>
<sequence>MNDSSTSTYSVKFGYRFLSQEGLLPDQQRAHTGQVQALWKQHAEDVLHALWSCPSVLGTWDLDPSWRFQGSHQFSSFVEVVQEILDSGSPLDEFAMLVWTIWFRHNQLRMSSGSFLINQVQSQAMSALHEFIRARPTPITAITRCPPASVRWSPPPKHLVKVNYDRATFQDLKEG</sequence>
<evidence type="ECO:0000313" key="1">
    <source>
        <dbReference type="EnsemblPlants" id="QL01p001412:mrna"/>
    </source>
</evidence>
<reference evidence="1" key="2">
    <citation type="submission" date="2021-01" db="UniProtKB">
        <authorList>
            <consortium name="EnsemblPlants"/>
        </authorList>
    </citation>
    <scope>IDENTIFICATION</scope>
</reference>
<keyword evidence="2" id="KW-1185">Reference proteome</keyword>
<dbReference type="Gramene" id="QL01p001412:mrna">
    <property type="protein sequence ID" value="QL01p001412:mrna"/>
    <property type="gene ID" value="QL01p001412"/>
</dbReference>
<protein>
    <submittedName>
        <fullName evidence="1">Uncharacterized protein</fullName>
    </submittedName>
</protein>